<reference evidence="13" key="1">
    <citation type="submission" date="2019-11" db="EMBL/GenBank/DDBJ databases">
        <title>Bipolaris sorokiniana Genome sequencing.</title>
        <authorList>
            <person name="Wang H."/>
        </authorList>
    </citation>
    <scope>NUCLEOTIDE SEQUENCE</scope>
</reference>
<dbReference type="GO" id="GO:0005576">
    <property type="term" value="C:extracellular region"/>
    <property type="evidence" value="ECO:0007669"/>
    <property type="project" value="UniProtKB-SubCell"/>
</dbReference>
<evidence type="ECO:0000256" key="6">
    <source>
        <dbReference type="ARBA" id="ARBA00022729"/>
    </source>
</evidence>
<feature type="disulfide bond" evidence="11">
    <location>
        <begin position="54"/>
        <end position="130"/>
    </location>
</feature>
<feature type="chain" id="PRO_5034422245" description="Cutinase" evidence="12">
    <location>
        <begin position="17"/>
        <end position="239"/>
    </location>
</feature>
<evidence type="ECO:0000256" key="3">
    <source>
        <dbReference type="ARBA" id="ARBA00013095"/>
    </source>
</evidence>
<dbReference type="PANTHER" id="PTHR48250:SF3">
    <property type="entry name" value="CUTINASE 1-RELATED"/>
    <property type="match status" value="1"/>
</dbReference>
<dbReference type="Proteomes" id="UP000624244">
    <property type="component" value="Unassembled WGS sequence"/>
</dbReference>
<sequence length="239" mass="25199">MMNFFTILALAIAASATPIAIPETGDAVIATRQIVTDRTSLTENEFSSLIGGGCKEVIFVWARGSTEAGNMGSIIGQPLGDELRREYGRNLAIEGVDYAALLSTNYLPGGTDLVSELQMRGILEDINRKCPSAVIVCGGYSQGAAVNHRAIEDLSAAVKNQIAGVVTFGDTQARRDNQQIPNFPKNKLKIFCGGAIRDTVCDGNLAAAVLLPHLSYGSNAAEAGRFLIGKINAVRGAKA</sequence>
<accession>A0A8H5ZPA8</accession>
<evidence type="ECO:0000256" key="9">
    <source>
        <dbReference type="ARBA" id="ARBA00034045"/>
    </source>
</evidence>
<dbReference type="OMA" id="IFVWARG"/>
<evidence type="ECO:0000256" key="4">
    <source>
        <dbReference type="ARBA" id="ARBA00022487"/>
    </source>
</evidence>
<gene>
    <name evidence="13" type="ORF">GGP41_000585</name>
</gene>
<comment type="function">
    <text evidence="12">Catalyzes the hydrolysis of complex carboxylic polyesters found in the cell wall of plants. Degrades cutin, a macromolecule that forms the structure of the plant cuticle.</text>
</comment>
<dbReference type="InterPro" id="IPR043580">
    <property type="entry name" value="CUTINASE_1"/>
</dbReference>
<dbReference type="PROSITE" id="PS00155">
    <property type="entry name" value="CUTINASE_1"/>
    <property type="match status" value="1"/>
</dbReference>
<dbReference type="GO" id="GO:0016052">
    <property type="term" value="P:carbohydrate catabolic process"/>
    <property type="evidence" value="ECO:0007669"/>
    <property type="project" value="TreeGrafter"/>
</dbReference>
<keyword evidence="5 12" id="KW-0964">Secreted</keyword>
<evidence type="ECO:0000256" key="10">
    <source>
        <dbReference type="PIRSR" id="PIRSR611150-1"/>
    </source>
</evidence>
<evidence type="ECO:0000256" key="2">
    <source>
        <dbReference type="ARBA" id="ARBA00007534"/>
    </source>
</evidence>
<dbReference type="SMART" id="SM01110">
    <property type="entry name" value="Cutinase"/>
    <property type="match status" value="1"/>
</dbReference>
<feature type="disulfide bond" evidence="11">
    <location>
        <begin position="192"/>
        <end position="201"/>
    </location>
</feature>
<organism evidence="13 14">
    <name type="scientific">Cochliobolus sativus</name>
    <name type="common">Common root rot and spot blotch fungus</name>
    <name type="synonym">Bipolaris sorokiniana</name>
    <dbReference type="NCBI Taxonomy" id="45130"/>
    <lineage>
        <taxon>Eukaryota</taxon>
        <taxon>Fungi</taxon>
        <taxon>Dikarya</taxon>
        <taxon>Ascomycota</taxon>
        <taxon>Pezizomycotina</taxon>
        <taxon>Dothideomycetes</taxon>
        <taxon>Pleosporomycetidae</taxon>
        <taxon>Pleosporales</taxon>
        <taxon>Pleosporineae</taxon>
        <taxon>Pleosporaceae</taxon>
        <taxon>Bipolaris</taxon>
    </lineage>
</organism>
<evidence type="ECO:0000256" key="8">
    <source>
        <dbReference type="ARBA" id="ARBA00023157"/>
    </source>
</evidence>
<keyword evidence="4 12" id="KW-0719">Serine esterase</keyword>
<dbReference type="GO" id="GO:0050525">
    <property type="term" value="F:cutinase activity"/>
    <property type="evidence" value="ECO:0007669"/>
    <property type="project" value="UniProtKB-UniRule"/>
</dbReference>
<keyword evidence="7 12" id="KW-0378">Hydrolase</keyword>
<evidence type="ECO:0000313" key="14">
    <source>
        <dbReference type="Proteomes" id="UP000624244"/>
    </source>
</evidence>
<dbReference type="Pfam" id="PF01083">
    <property type="entry name" value="Cutinase"/>
    <property type="match status" value="1"/>
</dbReference>
<comment type="subcellular location">
    <subcellularLocation>
        <location evidence="1 12">Secreted</location>
    </subcellularLocation>
</comment>
<evidence type="ECO:0000256" key="1">
    <source>
        <dbReference type="ARBA" id="ARBA00004613"/>
    </source>
</evidence>
<comment type="catalytic activity">
    <reaction evidence="9 12">
        <text>cutin + H2O = cutin monomers.</text>
        <dbReference type="EC" id="3.1.1.74"/>
    </reaction>
</comment>
<dbReference type="EMBL" id="WNKQ01000004">
    <property type="protein sequence ID" value="KAF5851824.1"/>
    <property type="molecule type" value="Genomic_DNA"/>
</dbReference>
<evidence type="ECO:0000256" key="5">
    <source>
        <dbReference type="ARBA" id="ARBA00022525"/>
    </source>
</evidence>
<feature type="active site" evidence="10">
    <location>
        <position position="198"/>
    </location>
</feature>
<proteinExistence type="inferred from homology"/>
<dbReference type="PANTHER" id="PTHR48250">
    <property type="entry name" value="CUTINASE 2-RELATED"/>
    <property type="match status" value="1"/>
</dbReference>
<evidence type="ECO:0000256" key="12">
    <source>
        <dbReference type="RuleBase" id="RU361263"/>
    </source>
</evidence>
<comment type="similarity">
    <text evidence="2 12">Belongs to the cutinase family.</text>
</comment>
<keyword evidence="8 11" id="KW-1015">Disulfide bond</keyword>
<evidence type="ECO:0000313" key="13">
    <source>
        <dbReference type="EMBL" id="KAF5851824.1"/>
    </source>
</evidence>
<dbReference type="InterPro" id="IPR029058">
    <property type="entry name" value="AB_hydrolase_fold"/>
</dbReference>
<dbReference type="InterPro" id="IPR000675">
    <property type="entry name" value="Cutinase/axe"/>
</dbReference>
<protein>
    <recommendedName>
        <fullName evidence="3 12">Cutinase</fullName>
        <ecNumber evidence="3 12">3.1.1.74</ecNumber>
    </recommendedName>
</protein>
<name>A0A8H5ZPA8_COCSA</name>
<comment type="caution">
    <text evidence="13">The sequence shown here is derived from an EMBL/GenBank/DDBJ whole genome shotgun (WGS) entry which is preliminary data.</text>
</comment>
<evidence type="ECO:0000256" key="7">
    <source>
        <dbReference type="ARBA" id="ARBA00022801"/>
    </source>
</evidence>
<feature type="active site" description="Nucleophile" evidence="10">
    <location>
        <position position="141"/>
    </location>
</feature>
<dbReference type="SUPFAM" id="SSF53474">
    <property type="entry name" value="alpha/beta-Hydrolases"/>
    <property type="match status" value="1"/>
</dbReference>
<evidence type="ECO:0000256" key="11">
    <source>
        <dbReference type="PIRSR" id="PIRSR611150-2"/>
    </source>
</evidence>
<dbReference type="AlphaFoldDB" id="A0A8H5ZPA8"/>
<dbReference type="Gene3D" id="3.40.50.1820">
    <property type="entry name" value="alpha/beta hydrolase"/>
    <property type="match status" value="1"/>
</dbReference>
<dbReference type="InterPro" id="IPR011150">
    <property type="entry name" value="Cutinase_monf"/>
</dbReference>
<keyword evidence="6 12" id="KW-0732">Signal</keyword>
<dbReference type="PRINTS" id="PR00129">
    <property type="entry name" value="CUTINASE"/>
</dbReference>
<dbReference type="EC" id="3.1.1.74" evidence="3 12"/>
<feature type="signal peptide" evidence="12">
    <location>
        <begin position="1"/>
        <end position="16"/>
    </location>
</feature>
<feature type="active site" description="Proton donor/acceptor" evidence="10">
    <location>
        <position position="213"/>
    </location>
</feature>